<dbReference type="EMBL" id="VDMD01000025">
    <property type="protein sequence ID" value="TRM59860.1"/>
    <property type="molecule type" value="Genomic_DNA"/>
</dbReference>
<evidence type="ECO:0000313" key="2">
    <source>
        <dbReference type="Proteomes" id="UP000320762"/>
    </source>
</evidence>
<organism evidence="1 2">
    <name type="scientific">Schizophyllum amplum</name>
    <dbReference type="NCBI Taxonomy" id="97359"/>
    <lineage>
        <taxon>Eukaryota</taxon>
        <taxon>Fungi</taxon>
        <taxon>Dikarya</taxon>
        <taxon>Basidiomycota</taxon>
        <taxon>Agaricomycotina</taxon>
        <taxon>Agaricomycetes</taxon>
        <taxon>Agaricomycetidae</taxon>
        <taxon>Agaricales</taxon>
        <taxon>Schizophyllaceae</taxon>
        <taxon>Schizophyllum</taxon>
    </lineage>
</organism>
<accession>A0A550C513</accession>
<protein>
    <submittedName>
        <fullName evidence="1">Uncharacterized protein</fullName>
    </submittedName>
</protein>
<dbReference type="OrthoDB" id="10290329at2759"/>
<comment type="caution">
    <text evidence="1">The sequence shown here is derived from an EMBL/GenBank/DDBJ whole genome shotgun (WGS) entry which is preliminary data.</text>
</comment>
<evidence type="ECO:0000313" key="1">
    <source>
        <dbReference type="EMBL" id="TRM59860.1"/>
    </source>
</evidence>
<reference evidence="1 2" key="1">
    <citation type="journal article" date="2019" name="New Phytol.">
        <title>Comparative genomics reveals unique wood-decay strategies and fruiting body development in the Schizophyllaceae.</title>
        <authorList>
            <person name="Almasi E."/>
            <person name="Sahu N."/>
            <person name="Krizsan K."/>
            <person name="Balint B."/>
            <person name="Kovacs G.M."/>
            <person name="Kiss B."/>
            <person name="Cseklye J."/>
            <person name="Drula E."/>
            <person name="Henrissat B."/>
            <person name="Nagy I."/>
            <person name="Chovatia M."/>
            <person name="Adam C."/>
            <person name="LaButti K."/>
            <person name="Lipzen A."/>
            <person name="Riley R."/>
            <person name="Grigoriev I.V."/>
            <person name="Nagy L.G."/>
        </authorList>
    </citation>
    <scope>NUCLEOTIDE SEQUENCE [LARGE SCALE GENOMIC DNA]</scope>
    <source>
        <strain evidence="1 2">NL-1724</strain>
    </source>
</reference>
<sequence length="181" mass="20066">MPYSFIQAAETFAAESGIAFEIDDRLADVDAGPVRLLIVGRGKTSLQVSMLRDIEVIVDDAEDATSPWHWTFEKDQICFGIDLRSLPEPITVCVRQTTGSVEKTILVHADEDAAKIKDTGDDSTNVEPEDDNPYTFEMLRTHVTATLYAMMHHSLYGSGSDGRMKDGHGMGWSMNKVPPMR</sequence>
<gene>
    <name evidence="1" type="ORF">BD626DRAFT_572264</name>
</gene>
<name>A0A550C513_9AGAR</name>
<dbReference type="AlphaFoldDB" id="A0A550C513"/>
<proteinExistence type="predicted"/>
<dbReference type="Proteomes" id="UP000320762">
    <property type="component" value="Unassembled WGS sequence"/>
</dbReference>
<keyword evidence="2" id="KW-1185">Reference proteome</keyword>